<dbReference type="RefSeq" id="WP_175269278.1">
    <property type="nucleotide sequence ID" value="NZ_JABFCR010000014.1"/>
</dbReference>
<sequence>MYKQNGELWIDELFYETGLTNKDVANKLSAAGVKKGTEIIADSAEPKSIEELNRLGWYVKGAKKARIVLTIL</sequence>
<reference evidence="1 2" key="1">
    <citation type="submission" date="2020-05" db="EMBL/GenBank/DDBJ databases">
        <authorList>
            <person name="Khan S.A."/>
            <person name="Jeon C.O."/>
            <person name="Chun B.H."/>
        </authorList>
    </citation>
    <scope>NUCLEOTIDE SEQUENCE [LARGE SCALE GENOMIC DNA]</scope>
    <source>
        <strain evidence="1 2">S1162</strain>
    </source>
</reference>
<keyword evidence="2" id="KW-1185">Reference proteome</keyword>
<protein>
    <submittedName>
        <fullName evidence="1">Uncharacterized protein</fullName>
    </submittedName>
</protein>
<dbReference type="Gene3D" id="3.30.420.280">
    <property type="match status" value="1"/>
</dbReference>
<dbReference type="EMBL" id="JABFCR010000014">
    <property type="protein sequence ID" value="NNU33586.1"/>
    <property type="molecule type" value="Genomic_DNA"/>
</dbReference>
<evidence type="ECO:0000313" key="1">
    <source>
        <dbReference type="EMBL" id="NNU33586.1"/>
    </source>
</evidence>
<name>A0ABX1W4Q6_9SPHI</name>
<proteinExistence type="predicted"/>
<accession>A0ABX1W4Q6</accession>
<comment type="caution">
    <text evidence="1">The sequence shown here is derived from an EMBL/GenBank/DDBJ whole genome shotgun (WGS) entry which is preliminary data.</text>
</comment>
<gene>
    <name evidence="1" type="ORF">HK413_04485</name>
</gene>
<organism evidence="1 2">
    <name type="scientific">Mucilaginibacter humi</name>
    <dbReference type="NCBI Taxonomy" id="2732510"/>
    <lineage>
        <taxon>Bacteria</taxon>
        <taxon>Pseudomonadati</taxon>
        <taxon>Bacteroidota</taxon>
        <taxon>Sphingobacteriia</taxon>
        <taxon>Sphingobacteriales</taxon>
        <taxon>Sphingobacteriaceae</taxon>
        <taxon>Mucilaginibacter</taxon>
    </lineage>
</organism>
<evidence type="ECO:0000313" key="2">
    <source>
        <dbReference type="Proteomes" id="UP000566071"/>
    </source>
</evidence>
<dbReference type="Proteomes" id="UP000566071">
    <property type="component" value="Unassembled WGS sequence"/>
</dbReference>